<dbReference type="InterPro" id="IPR052344">
    <property type="entry name" value="Transposase-related"/>
</dbReference>
<dbReference type="STRING" id="39029.BSR42_06155"/>
<evidence type="ECO:0000313" key="4">
    <source>
        <dbReference type="Proteomes" id="UP000036503"/>
    </source>
</evidence>
<feature type="domain" description="Transposase IS66 C-terminal" evidence="2">
    <location>
        <begin position="42"/>
        <end position="69"/>
    </location>
</feature>
<dbReference type="Pfam" id="PF13817">
    <property type="entry name" value="DDE_Tnp_IS66_C"/>
    <property type="match status" value="1"/>
</dbReference>
<comment type="caution">
    <text evidence="3">The sequence shown here is derived from an EMBL/GenBank/DDBJ whole genome shotgun (WGS) entry which is preliminary data.</text>
</comment>
<name>A0A0J6WU28_9FIRM</name>
<dbReference type="PATRIC" id="fig|1122219.3.peg.3253"/>
<evidence type="ECO:0000259" key="2">
    <source>
        <dbReference type="Pfam" id="PF13817"/>
    </source>
</evidence>
<keyword evidence="4" id="KW-1185">Reference proteome</keyword>
<dbReference type="PANTHER" id="PTHR33678">
    <property type="entry name" value="BLL1576 PROTEIN"/>
    <property type="match status" value="1"/>
</dbReference>
<reference evidence="3 4" key="1">
    <citation type="submission" date="2015-06" db="EMBL/GenBank/DDBJ databases">
        <title>Draft genome sequence of beer spoilage bacterium Megasphaera cerevisiae type strain 20462.</title>
        <authorList>
            <person name="Kutumbaka K."/>
            <person name="Pasmowitz J."/>
            <person name="Mategko J."/>
            <person name="Reyes D."/>
            <person name="Friedrich A."/>
            <person name="Han S."/>
            <person name="Martens-Habbena W."/>
            <person name="Neal-McKinney J."/>
            <person name="Janagama H.K."/>
            <person name="Nadala C."/>
            <person name="Samadpour M."/>
        </authorList>
    </citation>
    <scope>NUCLEOTIDE SEQUENCE [LARGE SCALE GENOMIC DNA]</scope>
    <source>
        <strain evidence="3 4">DSM 20462</strain>
    </source>
</reference>
<organism evidence="3 4">
    <name type="scientific">Megasphaera cerevisiae DSM 20462</name>
    <dbReference type="NCBI Taxonomy" id="1122219"/>
    <lineage>
        <taxon>Bacteria</taxon>
        <taxon>Bacillati</taxon>
        <taxon>Bacillota</taxon>
        <taxon>Negativicutes</taxon>
        <taxon>Veillonellales</taxon>
        <taxon>Veillonellaceae</taxon>
        <taxon>Megasphaera</taxon>
    </lineage>
</organism>
<dbReference type="PANTHER" id="PTHR33678:SF1">
    <property type="entry name" value="BLL1576 PROTEIN"/>
    <property type="match status" value="1"/>
</dbReference>
<accession>A0A0J6WU28</accession>
<gene>
    <name evidence="3" type="ORF">AB840_14425</name>
</gene>
<dbReference type="EMBL" id="LEKT01000078">
    <property type="protein sequence ID" value="KMO85282.1"/>
    <property type="molecule type" value="Genomic_DNA"/>
</dbReference>
<dbReference type="AlphaFoldDB" id="A0A0J6WU28"/>
<protein>
    <submittedName>
        <fullName evidence="3">Transposase</fullName>
    </submittedName>
</protein>
<dbReference type="InParanoid" id="A0A0J6WU28"/>
<feature type="domain" description="Transposase IS66 central" evidence="1">
    <location>
        <begin position="8"/>
        <end position="35"/>
    </location>
</feature>
<dbReference type="Proteomes" id="UP000036503">
    <property type="component" value="Unassembled WGS sequence"/>
</dbReference>
<dbReference type="Pfam" id="PF03050">
    <property type="entry name" value="DDE_Tnp_IS66"/>
    <property type="match status" value="1"/>
</dbReference>
<proteinExistence type="predicted"/>
<evidence type="ECO:0000259" key="1">
    <source>
        <dbReference type="Pfam" id="PF03050"/>
    </source>
</evidence>
<sequence length="82" mass="9403">MQNNTDKNNIAENSIRPFTIGRKNWLFSGSPKGAKASAAVYSIIETCKANQLNPENYLLYLFQHLPNETKFPDRDVLDRYIP</sequence>
<evidence type="ECO:0000313" key="3">
    <source>
        <dbReference type="EMBL" id="KMO85282.1"/>
    </source>
</evidence>
<dbReference type="InterPro" id="IPR004291">
    <property type="entry name" value="Transposase_IS66_central"/>
</dbReference>
<dbReference type="InterPro" id="IPR039552">
    <property type="entry name" value="IS66_C"/>
</dbReference>